<name>A0A9W8GB53_9FUNG</name>
<evidence type="ECO:0000313" key="2">
    <source>
        <dbReference type="Proteomes" id="UP001151518"/>
    </source>
</evidence>
<organism evidence="1 2">
    <name type="scientific">Coemansia spiralis</name>
    <dbReference type="NCBI Taxonomy" id="417178"/>
    <lineage>
        <taxon>Eukaryota</taxon>
        <taxon>Fungi</taxon>
        <taxon>Fungi incertae sedis</taxon>
        <taxon>Zoopagomycota</taxon>
        <taxon>Kickxellomycotina</taxon>
        <taxon>Kickxellomycetes</taxon>
        <taxon>Kickxellales</taxon>
        <taxon>Kickxellaceae</taxon>
        <taxon>Coemansia</taxon>
    </lineage>
</organism>
<comment type="caution">
    <text evidence="1">The sequence shown here is derived from an EMBL/GenBank/DDBJ whole genome shotgun (WGS) entry which is preliminary data.</text>
</comment>
<sequence>MDIIFTRIEALERSVYSNAQDTVHSENIVGQVALVERQLNKTLSENRTLALGLEKYEKLRDIIDGDGDIELSRSLLGVNAKTELILLNDGALNTLSDMRIIADLQSKVNQPEYAAAAEQLSKSQQLERRHRDQAAVFRQAVADISLVIDKYHAETEVLSEMFVEWDRILTTIERKVSELETTA</sequence>
<accession>A0A9W8GB53</accession>
<dbReference type="EMBL" id="JANBTW010000009">
    <property type="protein sequence ID" value="KAJ2679799.1"/>
    <property type="molecule type" value="Genomic_DNA"/>
</dbReference>
<protein>
    <submittedName>
        <fullName evidence="1">Uncharacterized protein</fullName>
    </submittedName>
</protein>
<reference evidence="1" key="1">
    <citation type="submission" date="2022-07" db="EMBL/GenBank/DDBJ databases">
        <title>Phylogenomic reconstructions and comparative analyses of Kickxellomycotina fungi.</title>
        <authorList>
            <person name="Reynolds N.K."/>
            <person name="Stajich J.E."/>
            <person name="Barry K."/>
            <person name="Grigoriev I.V."/>
            <person name="Crous P."/>
            <person name="Smith M.E."/>
        </authorList>
    </citation>
    <scope>NUCLEOTIDE SEQUENCE</scope>
    <source>
        <strain evidence="1">NRRL 3115</strain>
    </source>
</reference>
<dbReference type="OrthoDB" id="16729at2759"/>
<dbReference type="PANTHER" id="PTHR28360:SF1">
    <property type="entry name" value="DYNACTIN SUBUNIT 3"/>
    <property type="match status" value="1"/>
</dbReference>
<proteinExistence type="predicted"/>
<dbReference type="GO" id="GO:0005869">
    <property type="term" value="C:dynactin complex"/>
    <property type="evidence" value="ECO:0007669"/>
    <property type="project" value="InterPro"/>
</dbReference>
<gene>
    <name evidence="1" type="ORF">GGI25_001251</name>
</gene>
<dbReference type="AlphaFoldDB" id="A0A9W8GB53"/>
<evidence type="ECO:0000313" key="1">
    <source>
        <dbReference type="EMBL" id="KAJ2679799.1"/>
    </source>
</evidence>
<dbReference type="PANTHER" id="PTHR28360">
    <property type="entry name" value="DYNACTIN SUBUNIT 3"/>
    <property type="match status" value="1"/>
</dbReference>
<dbReference type="Proteomes" id="UP001151518">
    <property type="component" value="Unassembled WGS sequence"/>
</dbReference>
<dbReference type="InterPro" id="IPR009991">
    <property type="entry name" value="DCTN3"/>
</dbReference>
<dbReference type="Pfam" id="PF07426">
    <property type="entry name" value="Dynactin_p22"/>
    <property type="match status" value="1"/>
</dbReference>
<dbReference type="GO" id="GO:0061640">
    <property type="term" value="P:cytoskeleton-dependent cytokinesis"/>
    <property type="evidence" value="ECO:0007669"/>
    <property type="project" value="InterPro"/>
</dbReference>